<evidence type="ECO:0000313" key="10">
    <source>
        <dbReference type="EMBL" id="OPG16715.1"/>
    </source>
</evidence>
<keyword evidence="5 7" id="KW-0408">Iron</keyword>
<accession>A0A1V4EUV0</accession>
<dbReference type="GO" id="GO:0005886">
    <property type="term" value="C:plasma membrane"/>
    <property type="evidence" value="ECO:0007669"/>
    <property type="project" value="UniProtKB-SubCell"/>
</dbReference>
<sequence>MFGVFKGLGVTIRQLPKKKVTLMYPEVKPVWPERYRGIHEFIPELCIVCNQCARICPTDCISLSGTRDENKKLRIDTYDINFEICILCDLCTEVCPTESIRMTDQFELASYTRDSLYKDMKWLYQNHIEHGSYQALQAAKTEEEANAAREAQAANAEAASGSGQKASPEEANAARMPADETVSSSGKGGQPE</sequence>
<evidence type="ECO:0000256" key="6">
    <source>
        <dbReference type="ARBA" id="ARBA00023014"/>
    </source>
</evidence>
<dbReference type="GO" id="GO:0009060">
    <property type="term" value="P:aerobic respiration"/>
    <property type="evidence" value="ECO:0007669"/>
    <property type="project" value="TreeGrafter"/>
</dbReference>
<feature type="domain" description="4Fe-4S ferredoxin-type" evidence="9">
    <location>
        <begin position="37"/>
        <end position="66"/>
    </location>
</feature>
<comment type="cofactor">
    <cofactor evidence="7">
        <name>[4Fe-4S] cluster</name>
        <dbReference type="ChEBI" id="CHEBI:49883"/>
    </cofactor>
    <text evidence="7">Binds 2 [4Fe-4S] clusters per subunit.</text>
</comment>
<evidence type="ECO:0000313" key="11">
    <source>
        <dbReference type="Proteomes" id="UP000190229"/>
    </source>
</evidence>
<dbReference type="GO" id="GO:0048038">
    <property type="term" value="F:quinone binding"/>
    <property type="evidence" value="ECO:0007669"/>
    <property type="project" value="UniProtKB-KW"/>
</dbReference>
<comment type="function">
    <text evidence="7">NDH-1 shuttles electrons from NADH, via FMN and iron-sulfur (Fe-S) centers, to quinones in the respiratory chain. The immediate electron acceptor for the enzyme in this species is believed to be ubiquinone. Couples the redox reaction to proton translocation (for every two electrons transferred, four hydrogen ions are translocated across the cytoplasmic membrane), and thus conserves the redox energy in a proton gradient.</text>
</comment>
<organism evidence="10 11">
    <name type="scientific">Ferroacidibacillus organovorans</name>
    <dbReference type="NCBI Taxonomy" id="1765683"/>
    <lineage>
        <taxon>Bacteria</taxon>
        <taxon>Bacillati</taxon>
        <taxon>Bacillota</taxon>
        <taxon>Bacilli</taxon>
        <taxon>Bacillales</taxon>
        <taxon>Alicyclobacillaceae</taxon>
        <taxon>Ferroacidibacillus</taxon>
    </lineage>
</organism>
<evidence type="ECO:0000256" key="7">
    <source>
        <dbReference type="HAMAP-Rule" id="MF_01351"/>
    </source>
</evidence>
<keyword evidence="7" id="KW-0520">NAD</keyword>
<dbReference type="SUPFAM" id="SSF54862">
    <property type="entry name" value="4Fe-4S ferredoxins"/>
    <property type="match status" value="1"/>
</dbReference>
<dbReference type="AlphaFoldDB" id="A0A1V4EUV0"/>
<keyword evidence="11" id="KW-1185">Reference proteome</keyword>
<feature type="binding site" evidence="7">
    <location>
        <position position="52"/>
    </location>
    <ligand>
        <name>[4Fe-4S] cluster</name>
        <dbReference type="ChEBI" id="CHEBI:49883"/>
        <label>1</label>
    </ligand>
</feature>
<evidence type="ECO:0000256" key="1">
    <source>
        <dbReference type="ARBA" id="ARBA00010277"/>
    </source>
</evidence>
<dbReference type="PROSITE" id="PS00198">
    <property type="entry name" value="4FE4S_FER_1"/>
    <property type="match status" value="1"/>
</dbReference>
<feature type="binding site" evidence="7">
    <location>
        <position position="91"/>
    </location>
    <ligand>
        <name>[4Fe-4S] cluster</name>
        <dbReference type="ChEBI" id="CHEBI:49883"/>
        <label>2</label>
    </ligand>
</feature>
<keyword evidence="2 7" id="KW-0004">4Fe-4S</keyword>
<keyword evidence="7" id="KW-0472">Membrane</keyword>
<feature type="domain" description="4Fe-4S ferredoxin-type" evidence="9">
    <location>
        <begin position="76"/>
        <end position="105"/>
    </location>
</feature>
<dbReference type="Pfam" id="PF12838">
    <property type="entry name" value="Fer4_7"/>
    <property type="match status" value="1"/>
</dbReference>
<comment type="subcellular location">
    <subcellularLocation>
        <location evidence="7">Cell membrane</location>
        <topology evidence="7">Peripheral membrane protein</topology>
    </subcellularLocation>
</comment>
<feature type="region of interest" description="Disordered" evidence="8">
    <location>
        <begin position="143"/>
        <end position="192"/>
    </location>
</feature>
<dbReference type="GO" id="GO:0051539">
    <property type="term" value="F:4 iron, 4 sulfur cluster binding"/>
    <property type="evidence" value="ECO:0007669"/>
    <property type="project" value="UniProtKB-KW"/>
</dbReference>
<evidence type="ECO:0000256" key="5">
    <source>
        <dbReference type="ARBA" id="ARBA00023004"/>
    </source>
</evidence>
<dbReference type="InterPro" id="IPR017896">
    <property type="entry name" value="4Fe4S_Fe-S-bd"/>
</dbReference>
<feature type="binding site" evidence="7">
    <location>
        <position position="56"/>
    </location>
    <ligand>
        <name>[4Fe-4S] cluster</name>
        <dbReference type="ChEBI" id="CHEBI:49883"/>
        <label>2</label>
    </ligand>
</feature>
<dbReference type="InterPro" id="IPR010226">
    <property type="entry name" value="NADH_quinone_OxRdtase_chainI"/>
</dbReference>
<comment type="caution">
    <text evidence="10">The sequence shown here is derived from an EMBL/GenBank/DDBJ whole genome shotgun (WGS) entry which is preliminary data.</text>
</comment>
<keyword evidence="6 7" id="KW-0411">Iron-sulfur</keyword>
<protein>
    <recommendedName>
        <fullName evidence="7">NADH-quinone oxidoreductase subunit I</fullName>
        <ecNumber evidence="7">7.1.1.-</ecNumber>
    </recommendedName>
    <alternativeName>
        <fullName evidence="7">NADH dehydrogenase I subunit I</fullName>
    </alternativeName>
    <alternativeName>
        <fullName evidence="7">NDH-1 subunit I</fullName>
    </alternativeName>
</protein>
<dbReference type="EC" id="7.1.1.-" evidence="7"/>
<evidence type="ECO:0000256" key="4">
    <source>
        <dbReference type="ARBA" id="ARBA00022967"/>
    </source>
</evidence>
<feature type="binding site" evidence="7">
    <location>
        <position position="85"/>
    </location>
    <ligand>
        <name>[4Fe-4S] cluster</name>
        <dbReference type="ChEBI" id="CHEBI:49883"/>
        <label>2</label>
    </ligand>
</feature>
<dbReference type="InterPro" id="IPR017900">
    <property type="entry name" value="4Fe4S_Fe_S_CS"/>
</dbReference>
<feature type="binding site" evidence="7">
    <location>
        <position position="49"/>
    </location>
    <ligand>
        <name>[4Fe-4S] cluster</name>
        <dbReference type="ChEBI" id="CHEBI:49883"/>
        <label>1</label>
    </ligand>
</feature>
<keyword evidence="3 7" id="KW-0479">Metal-binding</keyword>
<keyword evidence="7" id="KW-0830">Ubiquinone</keyword>
<evidence type="ECO:0000259" key="9">
    <source>
        <dbReference type="PROSITE" id="PS51379"/>
    </source>
</evidence>
<dbReference type="GO" id="GO:0050136">
    <property type="term" value="F:NADH dehydrogenase (quinone) (non-electrogenic) activity"/>
    <property type="evidence" value="ECO:0007669"/>
    <property type="project" value="UniProtKB-UniRule"/>
</dbReference>
<dbReference type="PROSITE" id="PS51379">
    <property type="entry name" value="4FE4S_FER_2"/>
    <property type="match status" value="2"/>
</dbReference>
<dbReference type="HAMAP" id="MF_01351">
    <property type="entry name" value="NDH1_NuoI"/>
    <property type="match status" value="1"/>
</dbReference>
<feature type="binding site" evidence="7">
    <location>
        <position position="88"/>
    </location>
    <ligand>
        <name>[4Fe-4S] cluster</name>
        <dbReference type="ChEBI" id="CHEBI:49883"/>
        <label>2</label>
    </ligand>
</feature>
<keyword evidence="7" id="KW-0874">Quinone</keyword>
<feature type="compositionally biased region" description="Low complexity" evidence="8">
    <location>
        <begin position="148"/>
        <end position="159"/>
    </location>
</feature>
<dbReference type="Gene3D" id="3.30.70.3270">
    <property type="match status" value="1"/>
</dbReference>
<dbReference type="EMBL" id="MWPS01000014">
    <property type="protein sequence ID" value="OPG16715.1"/>
    <property type="molecule type" value="Genomic_DNA"/>
</dbReference>
<dbReference type="Proteomes" id="UP000190229">
    <property type="component" value="Unassembled WGS sequence"/>
</dbReference>
<proteinExistence type="inferred from homology"/>
<evidence type="ECO:0000256" key="3">
    <source>
        <dbReference type="ARBA" id="ARBA00022723"/>
    </source>
</evidence>
<keyword evidence="7" id="KW-1003">Cell membrane</keyword>
<evidence type="ECO:0000256" key="2">
    <source>
        <dbReference type="ARBA" id="ARBA00022485"/>
    </source>
</evidence>
<dbReference type="PANTHER" id="PTHR10849:SF20">
    <property type="entry name" value="NADH DEHYDROGENASE [UBIQUINONE] IRON-SULFUR PROTEIN 8, MITOCHONDRIAL"/>
    <property type="match status" value="1"/>
</dbReference>
<dbReference type="GO" id="GO:0005506">
    <property type="term" value="F:iron ion binding"/>
    <property type="evidence" value="ECO:0007669"/>
    <property type="project" value="UniProtKB-UniRule"/>
</dbReference>
<evidence type="ECO:0000256" key="8">
    <source>
        <dbReference type="SAM" id="MobiDB-lite"/>
    </source>
</evidence>
<dbReference type="PANTHER" id="PTHR10849">
    <property type="entry name" value="NADH DEHYDROGENASE UBIQUINONE IRON-SULFUR PROTEIN 8, MITOCHONDRIAL"/>
    <property type="match status" value="1"/>
</dbReference>
<feature type="binding site" evidence="7">
    <location>
        <position position="46"/>
    </location>
    <ligand>
        <name>[4Fe-4S] cluster</name>
        <dbReference type="ChEBI" id="CHEBI:49883"/>
        <label>1</label>
    </ligand>
</feature>
<feature type="binding site" evidence="7">
    <location>
        <position position="95"/>
    </location>
    <ligand>
        <name>[4Fe-4S] cluster</name>
        <dbReference type="ChEBI" id="CHEBI:49883"/>
        <label>1</label>
    </ligand>
</feature>
<gene>
    <name evidence="7" type="primary">nuoI</name>
    <name evidence="10" type="ORF">B2M26_04965</name>
</gene>
<keyword evidence="4 7" id="KW-1278">Translocase</keyword>
<name>A0A1V4EUV0_9BACL</name>
<reference evidence="10 11" key="1">
    <citation type="submission" date="2017-02" db="EMBL/GenBank/DDBJ databases">
        <title>Draft genome of Acidibacillus ferrooxidans Huett2.</title>
        <authorList>
            <person name="Schopf S."/>
        </authorList>
    </citation>
    <scope>NUCLEOTIDE SEQUENCE [LARGE SCALE GENOMIC DNA]</scope>
    <source>
        <strain evidence="10 11">Huett2</strain>
    </source>
</reference>
<comment type="similarity">
    <text evidence="1 7">Belongs to the complex I 23 kDa subunit family.</text>
</comment>
<comment type="catalytic activity">
    <reaction evidence="7">
        <text>a quinone + NADH + 5 H(+)(in) = a quinol + NAD(+) + 4 H(+)(out)</text>
        <dbReference type="Rhea" id="RHEA:57888"/>
        <dbReference type="ChEBI" id="CHEBI:15378"/>
        <dbReference type="ChEBI" id="CHEBI:24646"/>
        <dbReference type="ChEBI" id="CHEBI:57540"/>
        <dbReference type="ChEBI" id="CHEBI:57945"/>
        <dbReference type="ChEBI" id="CHEBI:132124"/>
    </reaction>
</comment>
<comment type="subunit">
    <text evidence="7">NDH-1 is composed of 14 different subunits. Subunits NuoA, H, J, K, L, M, N constitute the membrane sector of the complex.</text>
</comment>
<dbReference type="NCBIfam" id="TIGR01971">
    <property type="entry name" value="NuoI"/>
    <property type="match status" value="1"/>
</dbReference>